<evidence type="ECO:0000313" key="3">
    <source>
        <dbReference type="EMBL" id="AGA25178.1"/>
    </source>
</evidence>
<keyword evidence="3" id="KW-0413">Isomerase</keyword>
<evidence type="ECO:0000256" key="1">
    <source>
        <dbReference type="SAM" id="SignalP"/>
    </source>
</evidence>
<keyword evidence="1" id="KW-0732">Signal</keyword>
<sequence>MIYRKGFLVTVLLGICALAEAAEPGVTVGRTRYPSSINSSVGGKPVKMVLTGAAMRTKYTFKVYSIGSYVQEKVTVRNASELVRVDVPKQLCLAFERDVDGDALSESFRDSIGMIQPAPAFAAELATLTQYMKEHPVKTGSRIWLSSIPGVGLGCRVDGAPELKIANVALAQTVWEVYLGRKNLGVAIQSGLTSHLSR</sequence>
<dbReference type="PANTHER" id="PTHR47698">
    <property type="entry name" value="FATTY-ACID-BINDING PROTEIN 3, CHLOROPLASTIC"/>
    <property type="match status" value="1"/>
</dbReference>
<dbReference type="KEGG" id="saci:Sinac_0769"/>
<feature type="chain" id="PRO_5003940626" evidence="1">
    <location>
        <begin position="22"/>
        <end position="198"/>
    </location>
</feature>
<dbReference type="GO" id="GO:0016872">
    <property type="term" value="F:intramolecular lyase activity"/>
    <property type="evidence" value="ECO:0007669"/>
    <property type="project" value="InterPro"/>
</dbReference>
<dbReference type="AlphaFoldDB" id="L0D8L4"/>
<dbReference type="RefSeq" id="WP_015244358.1">
    <property type="nucleotide sequence ID" value="NC_019892.1"/>
</dbReference>
<keyword evidence="4" id="KW-1185">Reference proteome</keyword>
<feature type="domain" description="Chalcone isomerase" evidence="2">
    <location>
        <begin position="47"/>
        <end position="184"/>
    </location>
</feature>
<dbReference type="Proteomes" id="UP000010798">
    <property type="component" value="Chromosome"/>
</dbReference>
<protein>
    <submittedName>
        <fullName evidence="3">Chalcone-flavanone isomerase</fullName>
    </submittedName>
</protein>
<dbReference type="HOGENOM" id="CLU_1377330_0_0_0"/>
<organism evidence="3 4">
    <name type="scientific">Singulisphaera acidiphila (strain ATCC BAA-1392 / DSM 18658 / VKM B-2454 / MOB10)</name>
    <dbReference type="NCBI Taxonomy" id="886293"/>
    <lineage>
        <taxon>Bacteria</taxon>
        <taxon>Pseudomonadati</taxon>
        <taxon>Planctomycetota</taxon>
        <taxon>Planctomycetia</taxon>
        <taxon>Isosphaerales</taxon>
        <taxon>Isosphaeraceae</taxon>
        <taxon>Singulisphaera</taxon>
    </lineage>
</organism>
<dbReference type="PANTHER" id="PTHR47698:SF2">
    <property type="entry name" value="FATTY-ACID-BINDING PROTEIN 3, CHLOROPLASTIC"/>
    <property type="match status" value="1"/>
</dbReference>
<dbReference type="InterPro" id="IPR036298">
    <property type="entry name" value="Chalcone_isomerase_sf"/>
</dbReference>
<dbReference type="InterPro" id="IPR016087">
    <property type="entry name" value="Chalcone_isomerase"/>
</dbReference>
<dbReference type="SUPFAM" id="SSF54626">
    <property type="entry name" value="Chalcone isomerase"/>
    <property type="match status" value="1"/>
</dbReference>
<accession>L0D8L4</accession>
<gene>
    <name evidence="3" type="ordered locus">Sinac_0769</name>
</gene>
<dbReference type="Pfam" id="PF16036">
    <property type="entry name" value="Chalcone_3"/>
    <property type="match status" value="1"/>
</dbReference>
<evidence type="ECO:0000259" key="2">
    <source>
        <dbReference type="Pfam" id="PF16036"/>
    </source>
</evidence>
<feature type="signal peptide" evidence="1">
    <location>
        <begin position="1"/>
        <end position="21"/>
    </location>
</feature>
<dbReference type="EMBL" id="CP003364">
    <property type="protein sequence ID" value="AGA25178.1"/>
    <property type="molecule type" value="Genomic_DNA"/>
</dbReference>
<evidence type="ECO:0000313" key="4">
    <source>
        <dbReference type="Proteomes" id="UP000010798"/>
    </source>
</evidence>
<proteinExistence type="predicted"/>
<dbReference type="STRING" id="886293.Sinac_0769"/>
<dbReference type="InterPro" id="IPR016088">
    <property type="entry name" value="Chalcone_isomerase_3-sand"/>
</dbReference>
<dbReference type="OrthoDB" id="285937at2"/>
<reference evidence="3 4" key="1">
    <citation type="submission" date="2012-02" db="EMBL/GenBank/DDBJ databases">
        <title>Complete sequence of chromosome of Singulisphaera acidiphila DSM 18658.</title>
        <authorList>
            <consortium name="US DOE Joint Genome Institute (JGI-PGF)"/>
            <person name="Lucas S."/>
            <person name="Copeland A."/>
            <person name="Lapidus A."/>
            <person name="Glavina del Rio T."/>
            <person name="Dalin E."/>
            <person name="Tice H."/>
            <person name="Bruce D."/>
            <person name="Goodwin L."/>
            <person name="Pitluck S."/>
            <person name="Peters L."/>
            <person name="Ovchinnikova G."/>
            <person name="Chertkov O."/>
            <person name="Kyrpides N."/>
            <person name="Mavromatis K."/>
            <person name="Ivanova N."/>
            <person name="Brettin T."/>
            <person name="Detter J.C."/>
            <person name="Han C."/>
            <person name="Larimer F."/>
            <person name="Land M."/>
            <person name="Hauser L."/>
            <person name="Markowitz V."/>
            <person name="Cheng J.-F."/>
            <person name="Hugenholtz P."/>
            <person name="Woyke T."/>
            <person name="Wu D."/>
            <person name="Tindall B."/>
            <person name="Pomrenke H."/>
            <person name="Brambilla E."/>
            <person name="Klenk H.-P."/>
            <person name="Eisen J.A."/>
        </authorList>
    </citation>
    <scope>NUCLEOTIDE SEQUENCE [LARGE SCALE GENOMIC DNA]</scope>
    <source>
        <strain evidence="4">ATCC BAA-1392 / DSM 18658 / VKM B-2454 / MOB10</strain>
    </source>
</reference>
<dbReference type="Gene3D" id="3.50.70.10">
    <property type="match status" value="1"/>
</dbReference>
<name>L0D8L4_SINAD</name>